<comment type="caution">
    <text evidence="14">The sequence shown here is derived from an EMBL/GenBank/DDBJ whole genome shotgun (WGS) entry which is preliminary data.</text>
</comment>
<dbReference type="GO" id="GO:0009166">
    <property type="term" value="P:nucleotide catabolic process"/>
    <property type="evidence" value="ECO:0007669"/>
    <property type="project" value="InterPro"/>
</dbReference>
<dbReference type="RefSeq" id="WP_104509200.1">
    <property type="nucleotide sequence ID" value="NZ_JACIGC010000010.1"/>
</dbReference>
<dbReference type="PANTHER" id="PTHR11575:SF6">
    <property type="entry name" value="2',3'-CYCLIC-NUCLEOTIDE 2'-PHOSPHODIESTERASE_3'-NUCLEOTIDASE"/>
    <property type="match status" value="1"/>
</dbReference>
<evidence type="ECO:0000256" key="7">
    <source>
        <dbReference type="ARBA" id="ARBA00022729"/>
    </source>
</evidence>
<keyword evidence="8 11" id="KW-0547">Nucleotide-binding</keyword>
<sequence>MSASLSRRTFLGAAGALALETRELHAQAAPRVKLRILSTTDLHMFVMDWDYYHAKIDPNVGLVKIAGLVAQARRENPNCLLFDNGDLLQGDPLADYCAAPGRLPDGALHPVYDVMNGMRYDAATLGNHEFNYGLAFLERALNGPKFPYVCANILRTGGESFVPPTTVLERSFVDSAGVQRALRIGVIGFAPPQIMSWDKSRVEGRITADDAVEAARRHLPALREKSDVVVALLHGGIDFGPRDQRQENPALALAELPGIDALVLGHQHRVLPGPWFANHPEVDAQAGKIGAVPTVMAGFWGSHLGVIDLDLVEDAGRWRVAGSQVEARPIARRDGDHVAALVEAEASAVAAIAPAHRATIAWMDQPVGEFAAPVNSFFVWAGHDPATALVNAAQLDYGRRWLAGTPHADLPLLSAMAPNKAGFTPNAFVDIASGPVALRDVADLYIYANTVAALKLTGAQLRDWLEFSARAFLTLRPDATEPQELVDRSTPSYNFDAIAGLTYRIDPTRPPLFQRNGSRAAGAGRIVELRYQGEEVAPEREFMVITNSHRADAGKTPGASAASLALSAPDLNRDAIVDFIRAQGRIAAPAASPWRFVDLPSKIPVAFDTGLGAREKVGEVAGLRLIGDGTPGYLRVGFDLG</sequence>
<evidence type="ECO:0000256" key="6">
    <source>
        <dbReference type="ARBA" id="ARBA00022723"/>
    </source>
</evidence>
<evidence type="ECO:0000256" key="4">
    <source>
        <dbReference type="ARBA" id="ARBA00004196"/>
    </source>
</evidence>
<evidence type="ECO:0000256" key="10">
    <source>
        <dbReference type="ARBA" id="ARBA00023268"/>
    </source>
</evidence>
<dbReference type="AlphaFoldDB" id="A0A2S6N1C4"/>
<dbReference type="InterPro" id="IPR006311">
    <property type="entry name" value="TAT_signal"/>
</dbReference>
<dbReference type="InterPro" id="IPR004843">
    <property type="entry name" value="Calcineurin-like_PHP"/>
</dbReference>
<dbReference type="InterPro" id="IPR006179">
    <property type="entry name" value="5_nucleotidase/apyrase"/>
</dbReference>
<proteinExistence type="inferred from homology"/>
<name>A0A2S6N1C4_9HYPH</name>
<evidence type="ECO:0000313" key="14">
    <source>
        <dbReference type="EMBL" id="PPQ28417.1"/>
    </source>
</evidence>
<dbReference type="PANTHER" id="PTHR11575">
    <property type="entry name" value="5'-NUCLEOTIDASE-RELATED"/>
    <property type="match status" value="1"/>
</dbReference>
<dbReference type="PROSITE" id="PS00786">
    <property type="entry name" value="5_NUCLEOTIDASE_2"/>
    <property type="match status" value="1"/>
</dbReference>
<evidence type="ECO:0000259" key="12">
    <source>
        <dbReference type="Pfam" id="PF00149"/>
    </source>
</evidence>
<dbReference type="InterPro" id="IPR036907">
    <property type="entry name" value="5'-Nucleotdase_C_sf"/>
</dbReference>
<dbReference type="PRINTS" id="PR01607">
    <property type="entry name" value="APYRASEFAMLY"/>
</dbReference>
<dbReference type="GO" id="GO:0008254">
    <property type="term" value="F:3'-nucleotidase activity"/>
    <property type="evidence" value="ECO:0007669"/>
    <property type="project" value="UniProtKB-EC"/>
</dbReference>
<dbReference type="Gene3D" id="3.90.780.10">
    <property type="entry name" value="5'-Nucleotidase, C-terminal domain"/>
    <property type="match status" value="1"/>
</dbReference>
<protein>
    <submittedName>
        <fullName evidence="14">2',3'-cyclic-nucleotide 2'-phosphodiesterase</fullName>
    </submittedName>
</protein>
<comment type="cofactor">
    <cofactor evidence="3">
        <name>a divalent metal cation</name>
        <dbReference type="ChEBI" id="CHEBI:60240"/>
    </cofactor>
</comment>
<reference evidence="14 15" key="1">
    <citation type="journal article" date="2018" name="Arch. Microbiol.">
        <title>New insights into the metabolic potential of the phototrophic purple bacterium Rhodopila globiformis DSM 161(T) from its draft genome sequence and evidence for a vanadium-dependent nitrogenase.</title>
        <authorList>
            <person name="Imhoff J.F."/>
            <person name="Rahn T."/>
            <person name="Kunzel S."/>
            <person name="Neulinger S.C."/>
        </authorList>
    </citation>
    <scope>NUCLEOTIDE SEQUENCE [LARGE SCALE GENOMIC DNA]</scope>
    <source>
        <strain evidence="14 15">DSM 16996</strain>
    </source>
</reference>
<dbReference type="SUPFAM" id="SSF55816">
    <property type="entry name" value="5'-nucleotidase (syn. UDP-sugar hydrolase), C-terminal domain"/>
    <property type="match status" value="1"/>
</dbReference>
<dbReference type="GO" id="GO:0008663">
    <property type="term" value="F:2',3'-cyclic-nucleotide 2'-phosphodiesterase activity"/>
    <property type="evidence" value="ECO:0007669"/>
    <property type="project" value="UniProtKB-EC"/>
</dbReference>
<gene>
    <name evidence="14" type="ORF">CCR94_17820</name>
</gene>
<keyword evidence="7" id="KW-0732">Signal</keyword>
<comment type="catalytic activity">
    <reaction evidence="2">
        <text>a nucleoside 2',3'-cyclic phosphate + H2O = a nucleoside 3'-phosphate + H(+)</text>
        <dbReference type="Rhea" id="RHEA:19621"/>
        <dbReference type="ChEBI" id="CHEBI:15377"/>
        <dbReference type="ChEBI" id="CHEBI:15378"/>
        <dbReference type="ChEBI" id="CHEBI:66949"/>
        <dbReference type="ChEBI" id="CHEBI:66954"/>
        <dbReference type="EC" id="3.1.4.16"/>
    </reaction>
</comment>
<evidence type="ECO:0000256" key="11">
    <source>
        <dbReference type="RuleBase" id="RU362119"/>
    </source>
</evidence>
<evidence type="ECO:0000256" key="9">
    <source>
        <dbReference type="ARBA" id="ARBA00022801"/>
    </source>
</evidence>
<comment type="similarity">
    <text evidence="5 11">Belongs to the 5'-nucleotidase family.</text>
</comment>
<dbReference type="GO" id="GO:0000166">
    <property type="term" value="F:nucleotide binding"/>
    <property type="evidence" value="ECO:0007669"/>
    <property type="project" value="UniProtKB-KW"/>
</dbReference>
<dbReference type="InterPro" id="IPR041827">
    <property type="entry name" value="CpdB_N"/>
</dbReference>
<evidence type="ECO:0000256" key="3">
    <source>
        <dbReference type="ARBA" id="ARBA00001968"/>
    </source>
</evidence>
<keyword evidence="10" id="KW-0511">Multifunctional enzyme</keyword>
<dbReference type="GO" id="GO:0030288">
    <property type="term" value="C:outer membrane-bounded periplasmic space"/>
    <property type="evidence" value="ECO:0007669"/>
    <property type="project" value="TreeGrafter"/>
</dbReference>
<dbReference type="InterPro" id="IPR008334">
    <property type="entry name" value="5'-Nucleotdase_C"/>
</dbReference>
<evidence type="ECO:0000256" key="1">
    <source>
        <dbReference type="ARBA" id="ARBA00000527"/>
    </source>
</evidence>
<keyword evidence="9 11" id="KW-0378">Hydrolase</keyword>
<evidence type="ECO:0000313" key="15">
    <source>
        <dbReference type="Proteomes" id="UP000239089"/>
    </source>
</evidence>
<dbReference type="EMBL" id="NHSJ01000109">
    <property type="protein sequence ID" value="PPQ28417.1"/>
    <property type="molecule type" value="Genomic_DNA"/>
</dbReference>
<dbReference type="NCBIfam" id="NF006938">
    <property type="entry name" value="PRK09420.1"/>
    <property type="match status" value="1"/>
</dbReference>
<evidence type="ECO:0000256" key="8">
    <source>
        <dbReference type="ARBA" id="ARBA00022741"/>
    </source>
</evidence>
<feature type="domain" description="5'-Nucleotidase C-terminal" evidence="13">
    <location>
        <begin position="428"/>
        <end position="554"/>
    </location>
</feature>
<comment type="catalytic activity">
    <reaction evidence="1">
        <text>a ribonucleoside 3'-phosphate + H2O = a ribonucleoside + phosphate</text>
        <dbReference type="Rhea" id="RHEA:10144"/>
        <dbReference type="ChEBI" id="CHEBI:13197"/>
        <dbReference type="ChEBI" id="CHEBI:15377"/>
        <dbReference type="ChEBI" id="CHEBI:18254"/>
        <dbReference type="ChEBI" id="CHEBI:43474"/>
        <dbReference type="EC" id="3.1.3.6"/>
    </reaction>
</comment>
<dbReference type="Proteomes" id="UP000239089">
    <property type="component" value="Unassembled WGS sequence"/>
</dbReference>
<dbReference type="Pfam" id="PF02872">
    <property type="entry name" value="5_nucleotid_C"/>
    <property type="match status" value="1"/>
</dbReference>
<keyword evidence="15" id="KW-1185">Reference proteome</keyword>
<organism evidence="14 15">
    <name type="scientific">Rhodoblastus sphagnicola</name>
    <dbReference type="NCBI Taxonomy" id="333368"/>
    <lineage>
        <taxon>Bacteria</taxon>
        <taxon>Pseudomonadati</taxon>
        <taxon>Pseudomonadota</taxon>
        <taxon>Alphaproteobacteria</taxon>
        <taxon>Hyphomicrobiales</taxon>
        <taxon>Rhodoblastaceae</taxon>
        <taxon>Rhodoblastus</taxon>
    </lineage>
</organism>
<evidence type="ECO:0000259" key="13">
    <source>
        <dbReference type="Pfam" id="PF02872"/>
    </source>
</evidence>
<dbReference type="PROSITE" id="PS51318">
    <property type="entry name" value="TAT"/>
    <property type="match status" value="1"/>
</dbReference>
<feature type="domain" description="Calcineurin-like phosphoesterase" evidence="12">
    <location>
        <begin position="34"/>
        <end position="269"/>
    </location>
</feature>
<evidence type="ECO:0000256" key="2">
    <source>
        <dbReference type="ARBA" id="ARBA00001730"/>
    </source>
</evidence>
<comment type="subcellular location">
    <subcellularLocation>
        <location evidence="4">Cell envelope</location>
    </subcellularLocation>
</comment>
<accession>A0A2S6N1C4</accession>
<dbReference type="CDD" id="cd07410">
    <property type="entry name" value="MPP_CpdB_N"/>
    <property type="match status" value="1"/>
</dbReference>
<keyword evidence="6" id="KW-0479">Metal-binding</keyword>
<dbReference type="OrthoDB" id="5469761at2"/>
<dbReference type="SUPFAM" id="SSF56300">
    <property type="entry name" value="Metallo-dependent phosphatases"/>
    <property type="match status" value="1"/>
</dbReference>
<dbReference type="InterPro" id="IPR029052">
    <property type="entry name" value="Metallo-depent_PP-like"/>
</dbReference>
<dbReference type="GO" id="GO:0046872">
    <property type="term" value="F:metal ion binding"/>
    <property type="evidence" value="ECO:0007669"/>
    <property type="project" value="UniProtKB-KW"/>
</dbReference>
<evidence type="ECO:0000256" key="5">
    <source>
        <dbReference type="ARBA" id="ARBA00006654"/>
    </source>
</evidence>
<dbReference type="Pfam" id="PF00149">
    <property type="entry name" value="Metallophos"/>
    <property type="match status" value="1"/>
</dbReference>
<dbReference type="InterPro" id="IPR006146">
    <property type="entry name" value="5'-Nucleotdase_CS"/>
</dbReference>
<dbReference type="Gene3D" id="3.60.21.10">
    <property type="match status" value="1"/>
</dbReference>